<dbReference type="Proteomes" id="UP000472755">
    <property type="component" value="Unassembled WGS sequence"/>
</dbReference>
<gene>
    <name evidence="3" type="ORF">GMD59_08460</name>
    <name evidence="2" type="ORF">TQ39_11905</name>
</gene>
<reference evidence="2" key="1">
    <citation type="submission" date="2015-02" db="EMBL/GenBank/DDBJ databases">
        <title>A novel member of the family Ruminococcaceae isolated from human feces.</title>
        <authorList>
            <person name="Shkoporov A.N."/>
            <person name="Chaplin A.V."/>
            <person name="Motuzova O.V."/>
            <person name="Kafarskaia L.I."/>
            <person name="Khokhlova E.V."/>
            <person name="Efimov B.A."/>
        </authorList>
    </citation>
    <scope>NUCLEOTIDE SEQUENCE [LARGE SCALE GENOMIC DNA]</scope>
    <source>
        <strain evidence="2">585-1</strain>
    </source>
</reference>
<dbReference type="EMBL" id="WMZU01000011">
    <property type="protein sequence ID" value="MTS27320.1"/>
    <property type="molecule type" value="Genomic_DNA"/>
</dbReference>
<name>A0A0D8IYC8_9FIRM</name>
<evidence type="ECO:0000313" key="2">
    <source>
        <dbReference type="EMBL" id="KJF39504.1"/>
    </source>
</evidence>
<dbReference type="AlphaFoldDB" id="A0A0D8IYC8"/>
<evidence type="ECO:0000313" key="4">
    <source>
        <dbReference type="Proteomes" id="UP000032483"/>
    </source>
</evidence>
<dbReference type="GeneID" id="42857280"/>
<keyword evidence="4" id="KW-1185">Reference proteome</keyword>
<dbReference type="Proteomes" id="UP000032483">
    <property type="component" value="Unassembled WGS sequence"/>
</dbReference>
<dbReference type="Pfam" id="PF12674">
    <property type="entry name" value="Zn_ribbon_2"/>
    <property type="match status" value="1"/>
</dbReference>
<sequence length="93" mass="10744">MENQNVKRFCQSCGMPLQNEADYGTEAGGGRSEEYCTYCYQDGGFTADCTMDEMIDFCIRFEQQQNPGLDAEDARRAMRAWYPTLKRWKQTQG</sequence>
<evidence type="ECO:0000313" key="3">
    <source>
        <dbReference type="EMBL" id="MTS27320.1"/>
    </source>
</evidence>
<comment type="caution">
    <text evidence="2">The sequence shown here is derived from an EMBL/GenBank/DDBJ whole genome shotgun (WGS) entry which is preliminary data.</text>
</comment>
<dbReference type="RefSeq" id="WP_050005705.1">
    <property type="nucleotide sequence ID" value="NZ_DAWBJP010000047.1"/>
</dbReference>
<organism evidence="2 4">
    <name type="scientific">Ruthenibacterium lactatiformans</name>
    <dbReference type="NCBI Taxonomy" id="1550024"/>
    <lineage>
        <taxon>Bacteria</taxon>
        <taxon>Bacillati</taxon>
        <taxon>Bacillota</taxon>
        <taxon>Clostridia</taxon>
        <taxon>Eubacteriales</taxon>
        <taxon>Oscillospiraceae</taxon>
        <taxon>Ruthenibacterium</taxon>
    </lineage>
</organism>
<dbReference type="InterPro" id="IPR025868">
    <property type="entry name" value="Zn_ribbon_dom_put"/>
</dbReference>
<feature type="domain" description="Putative zinc ribbon" evidence="1">
    <location>
        <begin position="9"/>
        <end position="89"/>
    </location>
</feature>
<protein>
    <submittedName>
        <fullName evidence="2">Transcriptional regulator</fullName>
    </submittedName>
</protein>
<evidence type="ECO:0000259" key="1">
    <source>
        <dbReference type="Pfam" id="PF12674"/>
    </source>
</evidence>
<reference evidence="3 5" key="2">
    <citation type="journal article" date="2019" name="Nat. Med.">
        <title>A library of human gut bacterial isolates paired with longitudinal multiomics data enables mechanistic microbiome research.</title>
        <authorList>
            <person name="Poyet M."/>
            <person name="Groussin M."/>
            <person name="Gibbons S.M."/>
            <person name="Avila-Pacheco J."/>
            <person name="Jiang X."/>
            <person name="Kearney S.M."/>
            <person name="Perrotta A.R."/>
            <person name="Berdy B."/>
            <person name="Zhao S."/>
            <person name="Lieberman T.D."/>
            <person name="Swanson P.K."/>
            <person name="Smith M."/>
            <person name="Roesemann S."/>
            <person name="Alexander J.E."/>
            <person name="Rich S.A."/>
            <person name="Livny J."/>
            <person name="Vlamakis H."/>
            <person name="Clish C."/>
            <person name="Bullock K."/>
            <person name="Deik A."/>
            <person name="Scott J."/>
            <person name="Pierce K.A."/>
            <person name="Xavier R.J."/>
            <person name="Alm E.J."/>
        </authorList>
    </citation>
    <scope>NUCLEOTIDE SEQUENCE [LARGE SCALE GENOMIC DNA]</scope>
    <source>
        <strain evidence="3 5">BIOML-A4</strain>
    </source>
</reference>
<evidence type="ECO:0000313" key="5">
    <source>
        <dbReference type="Proteomes" id="UP000472755"/>
    </source>
</evidence>
<proteinExistence type="predicted"/>
<accession>A0A0D8IYC8</accession>
<dbReference type="EMBL" id="JXXK01000017">
    <property type="protein sequence ID" value="KJF39504.1"/>
    <property type="molecule type" value="Genomic_DNA"/>
</dbReference>